<evidence type="ECO:0000313" key="1">
    <source>
        <dbReference type="EMBL" id="CAI26919.1"/>
    </source>
</evidence>
<reference evidence="1 2" key="1">
    <citation type="journal article" date="2006" name="J. Bacteriol.">
        <title>Comparative genomic analysis of three strains of Ehrlichia ruminantium reveals an active process of genome size plasticity.</title>
        <authorList>
            <person name="Frutos R."/>
            <person name="Viari A."/>
            <person name="Ferraz C."/>
            <person name="Morgat A."/>
            <person name="Eychenie S."/>
            <person name="Kandassami Y."/>
            <person name="Chantal I."/>
            <person name="Bensaid A."/>
            <person name="Coissac E."/>
            <person name="Vachiery N."/>
            <person name="Demaille J."/>
            <person name="Martinez D."/>
        </authorList>
    </citation>
    <scope>NUCLEOTIDE SEQUENCE [LARGE SCALE GENOMIC DNA]</scope>
    <source>
        <strain evidence="1 2">Welgevonden</strain>
    </source>
</reference>
<gene>
    <name evidence="1" type="ordered locus">ERWE_CDS_04250</name>
</gene>
<dbReference type="KEGG" id="erw:ERWE_CDS_04250"/>
<dbReference type="EMBL" id="CR925678">
    <property type="protein sequence ID" value="CAI26919.1"/>
    <property type="molecule type" value="Genomic_DNA"/>
</dbReference>
<evidence type="ECO:0000313" key="2">
    <source>
        <dbReference type="Proteomes" id="UP000001021"/>
    </source>
</evidence>
<dbReference type="HOGENOM" id="CLU_195742_0_0_5"/>
<name>A0A0H3M158_EHRRW</name>
<dbReference type="AlphaFoldDB" id="A0A0H3M158"/>
<keyword evidence="2" id="KW-1185">Reference proteome</keyword>
<dbReference type="Proteomes" id="UP000001021">
    <property type="component" value="Chromosome"/>
</dbReference>
<organism evidence="1 2">
    <name type="scientific">Ehrlichia ruminantium (strain Welgevonden)</name>
    <dbReference type="NCBI Taxonomy" id="254945"/>
    <lineage>
        <taxon>Bacteria</taxon>
        <taxon>Pseudomonadati</taxon>
        <taxon>Pseudomonadota</taxon>
        <taxon>Alphaproteobacteria</taxon>
        <taxon>Rickettsiales</taxon>
        <taxon>Anaplasmataceae</taxon>
        <taxon>Ehrlichia</taxon>
    </lineage>
</organism>
<sequence length="81" mass="9466">MVMFFMSTKTLESVVLCTLSYLNNTKSYTTAFKKNLIEAFEAGFITEDQYSHMLSHTTTFIKKIEIYESVFSEFCELHKLN</sequence>
<proteinExistence type="predicted"/>
<protein>
    <submittedName>
        <fullName evidence="1">Uncharacterized protein</fullName>
    </submittedName>
</protein>
<accession>A0A0H3M158</accession>